<protein>
    <recommendedName>
        <fullName evidence="7 9">Uroporphyrinogen-III synthase</fullName>
        <ecNumber evidence="3 9">4.2.1.75</ecNumber>
    </recommendedName>
</protein>
<dbReference type="InterPro" id="IPR036108">
    <property type="entry name" value="4pyrrol_syn_uPrphyn_synt_sf"/>
</dbReference>
<evidence type="ECO:0000256" key="4">
    <source>
        <dbReference type="ARBA" id="ARBA00023239"/>
    </source>
</evidence>
<dbReference type="SUPFAM" id="SSF69618">
    <property type="entry name" value="HemD-like"/>
    <property type="match status" value="1"/>
</dbReference>
<evidence type="ECO:0000256" key="5">
    <source>
        <dbReference type="ARBA" id="ARBA00023244"/>
    </source>
</evidence>
<organism evidence="11 12">
    <name type="scientific">Saccharicrinis fermentans DSM 9555 = JCM 21142</name>
    <dbReference type="NCBI Taxonomy" id="869213"/>
    <lineage>
        <taxon>Bacteria</taxon>
        <taxon>Pseudomonadati</taxon>
        <taxon>Bacteroidota</taxon>
        <taxon>Bacteroidia</taxon>
        <taxon>Marinilabiliales</taxon>
        <taxon>Marinilabiliaceae</taxon>
        <taxon>Saccharicrinis</taxon>
    </lineage>
</organism>
<feature type="domain" description="Tetrapyrrole biosynthesis uroporphyrinogen III synthase" evidence="10">
    <location>
        <begin position="29"/>
        <end position="251"/>
    </location>
</feature>
<reference evidence="11 12" key="1">
    <citation type="journal article" date="2014" name="Genome Announc.">
        <title>Draft Genome Sequence of Cytophaga fermentans JCM 21142T, a Facultative Anaerobe Isolated from Marine Mud.</title>
        <authorList>
            <person name="Starns D."/>
            <person name="Oshima K."/>
            <person name="Suda W."/>
            <person name="Iino T."/>
            <person name="Yuki M."/>
            <person name="Inoue J."/>
            <person name="Kitamura K."/>
            <person name="Iida T."/>
            <person name="Darby A."/>
            <person name="Hattori M."/>
            <person name="Ohkuma M."/>
        </authorList>
    </citation>
    <scope>NUCLEOTIDE SEQUENCE [LARGE SCALE GENOMIC DNA]</scope>
    <source>
        <strain evidence="11 12">JCM 21142</strain>
    </source>
</reference>
<comment type="caution">
    <text evidence="11">The sequence shown here is derived from an EMBL/GenBank/DDBJ whole genome shotgun (WGS) entry which is preliminary data.</text>
</comment>
<dbReference type="AlphaFoldDB" id="W7Y882"/>
<keyword evidence="12" id="KW-1185">Reference proteome</keyword>
<dbReference type="STRING" id="869213.GCA_000517085_02229"/>
<evidence type="ECO:0000256" key="9">
    <source>
        <dbReference type="RuleBase" id="RU366031"/>
    </source>
</evidence>
<dbReference type="OrthoDB" id="9815856at2"/>
<comment type="pathway">
    <text evidence="1 9">Porphyrin-containing compound metabolism; protoporphyrin-IX biosynthesis; coproporphyrinogen-III from 5-aminolevulinate: step 3/4.</text>
</comment>
<keyword evidence="5 9" id="KW-0627">Porphyrin biosynthesis</keyword>
<dbReference type="GO" id="GO:0006780">
    <property type="term" value="P:uroporphyrinogen III biosynthetic process"/>
    <property type="evidence" value="ECO:0007669"/>
    <property type="project" value="UniProtKB-UniRule"/>
</dbReference>
<dbReference type="PANTHER" id="PTHR38042:SF1">
    <property type="entry name" value="UROPORPHYRINOGEN-III SYNTHASE, CHLOROPLASTIC"/>
    <property type="match status" value="1"/>
</dbReference>
<dbReference type="EC" id="4.2.1.75" evidence="3 9"/>
<dbReference type="Proteomes" id="UP000019402">
    <property type="component" value="Unassembled WGS sequence"/>
</dbReference>
<dbReference type="UniPathway" id="UPA00251">
    <property type="reaction ID" value="UER00320"/>
</dbReference>
<dbReference type="GO" id="GO:0006782">
    <property type="term" value="P:protoporphyrinogen IX biosynthetic process"/>
    <property type="evidence" value="ECO:0007669"/>
    <property type="project" value="UniProtKB-UniRule"/>
</dbReference>
<comment type="similarity">
    <text evidence="2 9">Belongs to the uroporphyrinogen-III synthase family.</text>
</comment>
<evidence type="ECO:0000256" key="7">
    <source>
        <dbReference type="ARBA" id="ARBA00040167"/>
    </source>
</evidence>
<evidence type="ECO:0000313" key="12">
    <source>
        <dbReference type="Proteomes" id="UP000019402"/>
    </source>
</evidence>
<evidence type="ECO:0000256" key="2">
    <source>
        <dbReference type="ARBA" id="ARBA00008133"/>
    </source>
</evidence>
<name>W7Y882_9BACT</name>
<dbReference type="EMBL" id="BAMD01000033">
    <property type="protein sequence ID" value="GAF03908.1"/>
    <property type="molecule type" value="Genomic_DNA"/>
</dbReference>
<evidence type="ECO:0000256" key="3">
    <source>
        <dbReference type="ARBA" id="ARBA00013109"/>
    </source>
</evidence>
<gene>
    <name evidence="11" type="ORF">JCM21142_72597</name>
</gene>
<comment type="catalytic activity">
    <reaction evidence="8 9">
        <text>hydroxymethylbilane = uroporphyrinogen III + H2O</text>
        <dbReference type="Rhea" id="RHEA:18965"/>
        <dbReference type="ChEBI" id="CHEBI:15377"/>
        <dbReference type="ChEBI" id="CHEBI:57308"/>
        <dbReference type="ChEBI" id="CHEBI:57845"/>
        <dbReference type="EC" id="4.2.1.75"/>
    </reaction>
</comment>
<dbReference type="GO" id="GO:0004852">
    <property type="term" value="F:uroporphyrinogen-III synthase activity"/>
    <property type="evidence" value="ECO:0007669"/>
    <property type="project" value="UniProtKB-UniRule"/>
</dbReference>
<evidence type="ECO:0000256" key="1">
    <source>
        <dbReference type="ARBA" id="ARBA00004772"/>
    </source>
</evidence>
<dbReference type="Pfam" id="PF02602">
    <property type="entry name" value="HEM4"/>
    <property type="match status" value="1"/>
</dbReference>
<keyword evidence="4 9" id="KW-0456">Lyase</keyword>
<dbReference type="PANTHER" id="PTHR38042">
    <property type="entry name" value="UROPORPHYRINOGEN-III SYNTHASE, CHLOROPLASTIC"/>
    <property type="match status" value="1"/>
</dbReference>
<dbReference type="InterPro" id="IPR039793">
    <property type="entry name" value="UROS/Hem4"/>
</dbReference>
<evidence type="ECO:0000256" key="8">
    <source>
        <dbReference type="ARBA" id="ARBA00048617"/>
    </source>
</evidence>
<evidence type="ECO:0000313" key="11">
    <source>
        <dbReference type="EMBL" id="GAF03908.1"/>
    </source>
</evidence>
<proteinExistence type="inferred from homology"/>
<comment type="function">
    <text evidence="6 9">Catalyzes cyclization of the linear tetrapyrrole, hydroxymethylbilane, to the macrocyclic uroporphyrinogen III.</text>
</comment>
<dbReference type="Gene3D" id="3.40.50.10090">
    <property type="match status" value="2"/>
</dbReference>
<dbReference type="CDD" id="cd06578">
    <property type="entry name" value="HemD"/>
    <property type="match status" value="1"/>
</dbReference>
<accession>W7Y882</accession>
<evidence type="ECO:0000256" key="6">
    <source>
        <dbReference type="ARBA" id="ARBA00037589"/>
    </source>
</evidence>
<evidence type="ECO:0000259" key="10">
    <source>
        <dbReference type="Pfam" id="PF02602"/>
    </source>
</evidence>
<dbReference type="RefSeq" id="WP_027471871.1">
    <property type="nucleotide sequence ID" value="NZ_BAMD01000033.1"/>
</dbReference>
<dbReference type="eggNOG" id="COG1587">
    <property type="taxonomic scope" value="Bacteria"/>
</dbReference>
<sequence>MGDSFQNDTAISLQGKCFISTRPLGKSSELSVLLRQYGADLLELPMIELSAMECDEACEDILKHYHRYTHIAFTSAYGFNFFYQKICKHPDFEAIVSNLKIASIGYKTSELIRQSGWIIDFDGKAKTGAEFADKLVDYLAGKNARLIWATGSLSPNLLMEKISAVAQVTRVNLYQNTLPKNIDEALLQRIKEKKYDMIVLTSPSAFKNLFKIMNTKELCVVCIGRVTAFEVERHGIKPLVIANEPSSKGITEAILEYYKSR</sequence>
<dbReference type="InterPro" id="IPR003754">
    <property type="entry name" value="4pyrrol_synth_uPrphyn_synth"/>
</dbReference>